<feature type="compositionally biased region" description="Basic residues" evidence="1">
    <location>
        <begin position="122"/>
        <end position="134"/>
    </location>
</feature>
<sequence>NLIARFEGELLLAAASVYLSALPGYSLSAISTFCCLVWSDVNSHSHWLKSPTFGNHVKSISFKMKKSEQDISFLTIKAIDKNLRIPADLPAPAPSPARSRQLIPKSPAGLAEGWKGNLQPNGRHRSSSLYGRKR</sequence>
<dbReference type="Proteomes" id="UP000694541">
    <property type="component" value="Unplaced"/>
</dbReference>
<feature type="region of interest" description="Disordered" evidence="1">
    <location>
        <begin position="87"/>
        <end position="134"/>
    </location>
</feature>
<evidence type="ECO:0000313" key="2">
    <source>
        <dbReference type="Ensembl" id="ENSANIP00000000465.1"/>
    </source>
</evidence>
<evidence type="ECO:0000256" key="1">
    <source>
        <dbReference type="SAM" id="MobiDB-lite"/>
    </source>
</evidence>
<reference evidence="2" key="1">
    <citation type="submission" date="2025-08" db="UniProtKB">
        <authorList>
            <consortium name="Ensembl"/>
        </authorList>
    </citation>
    <scope>IDENTIFICATION</scope>
</reference>
<accession>A0A8B9LXY3</accession>
<keyword evidence="3" id="KW-1185">Reference proteome</keyword>
<evidence type="ECO:0000313" key="3">
    <source>
        <dbReference type="Proteomes" id="UP000694541"/>
    </source>
</evidence>
<dbReference type="Ensembl" id="ENSANIT00000000478.1">
    <property type="protein sequence ID" value="ENSANIP00000000465.1"/>
    <property type="gene ID" value="ENSANIG00000000363.1"/>
</dbReference>
<reference evidence="2" key="2">
    <citation type="submission" date="2025-09" db="UniProtKB">
        <authorList>
            <consortium name="Ensembl"/>
        </authorList>
    </citation>
    <scope>IDENTIFICATION</scope>
</reference>
<dbReference type="AlphaFoldDB" id="A0A8B9LXY3"/>
<proteinExistence type="predicted"/>
<organism evidence="2 3">
    <name type="scientific">Accipiter nisus</name>
    <name type="common">Eurasian sparrowhawk</name>
    <dbReference type="NCBI Taxonomy" id="211598"/>
    <lineage>
        <taxon>Eukaryota</taxon>
        <taxon>Metazoa</taxon>
        <taxon>Chordata</taxon>
        <taxon>Craniata</taxon>
        <taxon>Vertebrata</taxon>
        <taxon>Euteleostomi</taxon>
        <taxon>Archelosauria</taxon>
        <taxon>Archosauria</taxon>
        <taxon>Dinosauria</taxon>
        <taxon>Saurischia</taxon>
        <taxon>Theropoda</taxon>
        <taxon>Coelurosauria</taxon>
        <taxon>Aves</taxon>
        <taxon>Neognathae</taxon>
        <taxon>Neoaves</taxon>
        <taxon>Telluraves</taxon>
        <taxon>Accipitrimorphae</taxon>
        <taxon>Accipitriformes</taxon>
        <taxon>Accipitridae</taxon>
        <taxon>Accipitrinae</taxon>
        <taxon>Accipiter</taxon>
    </lineage>
</organism>
<protein>
    <submittedName>
        <fullName evidence="2">Uncharacterized protein</fullName>
    </submittedName>
</protein>
<name>A0A8B9LXY3_9AVES</name>